<dbReference type="Gene3D" id="3.90.190.10">
    <property type="entry name" value="Protein tyrosine phosphatase superfamily"/>
    <property type="match status" value="1"/>
</dbReference>
<evidence type="ECO:0000256" key="1">
    <source>
        <dbReference type="ARBA" id="ARBA00008601"/>
    </source>
</evidence>
<feature type="compositionally biased region" description="Low complexity" evidence="5">
    <location>
        <begin position="544"/>
        <end position="557"/>
    </location>
</feature>
<name>A0AAD5UNT2_9APHY</name>
<keyword evidence="9" id="KW-1185">Reference proteome</keyword>
<feature type="compositionally biased region" description="Gly residues" evidence="5">
    <location>
        <begin position="810"/>
        <end position="822"/>
    </location>
</feature>
<feature type="compositionally biased region" description="Low complexity" evidence="5">
    <location>
        <begin position="314"/>
        <end position="333"/>
    </location>
</feature>
<feature type="compositionally biased region" description="Low complexity" evidence="5">
    <location>
        <begin position="44"/>
        <end position="59"/>
    </location>
</feature>
<feature type="region of interest" description="Disordered" evidence="5">
    <location>
        <begin position="310"/>
        <end position="333"/>
    </location>
</feature>
<dbReference type="InterPro" id="IPR000387">
    <property type="entry name" value="Tyr_Pase_dom"/>
</dbReference>
<evidence type="ECO:0000313" key="8">
    <source>
        <dbReference type="EMBL" id="KAJ3473324.1"/>
    </source>
</evidence>
<dbReference type="InterPro" id="IPR020422">
    <property type="entry name" value="TYR_PHOSPHATASE_DUAL_dom"/>
</dbReference>
<dbReference type="GO" id="GO:0043409">
    <property type="term" value="P:negative regulation of MAPK cascade"/>
    <property type="evidence" value="ECO:0007669"/>
    <property type="project" value="TreeGrafter"/>
</dbReference>
<dbReference type="PROSITE" id="PS50054">
    <property type="entry name" value="TYR_PHOSPHATASE_DUAL"/>
    <property type="match status" value="1"/>
</dbReference>
<evidence type="ECO:0000259" key="6">
    <source>
        <dbReference type="PROSITE" id="PS50054"/>
    </source>
</evidence>
<dbReference type="GO" id="GO:0005737">
    <property type="term" value="C:cytoplasm"/>
    <property type="evidence" value="ECO:0007669"/>
    <property type="project" value="TreeGrafter"/>
</dbReference>
<feature type="region of interest" description="Disordered" evidence="5">
    <location>
        <begin position="379"/>
        <end position="434"/>
    </location>
</feature>
<feature type="domain" description="Tyrosine-protein phosphatase" evidence="6">
    <location>
        <begin position="641"/>
        <end position="790"/>
    </location>
</feature>
<evidence type="ECO:0000256" key="2">
    <source>
        <dbReference type="ARBA" id="ARBA00013064"/>
    </source>
</evidence>
<dbReference type="CDD" id="cd14498">
    <property type="entry name" value="DSP"/>
    <property type="match status" value="1"/>
</dbReference>
<dbReference type="FunFam" id="3.90.190.10:FF:000120">
    <property type="entry name" value="MAP kinase phosphatase, putative"/>
    <property type="match status" value="1"/>
</dbReference>
<dbReference type="EC" id="3.1.3.48" evidence="2"/>
<feature type="compositionally biased region" description="Low complexity" evidence="5">
    <location>
        <begin position="396"/>
        <end position="416"/>
    </location>
</feature>
<feature type="region of interest" description="Disordered" evidence="5">
    <location>
        <begin position="800"/>
        <end position="830"/>
    </location>
</feature>
<gene>
    <name evidence="8" type="ORF">NLI96_g13050</name>
</gene>
<feature type="region of interest" description="Disordered" evidence="5">
    <location>
        <begin position="32"/>
        <end position="75"/>
    </location>
</feature>
<dbReference type="SUPFAM" id="SSF52821">
    <property type="entry name" value="Rhodanese/Cell cycle control phosphatase"/>
    <property type="match status" value="1"/>
</dbReference>
<reference evidence="8" key="1">
    <citation type="submission" date="2022-07" db="EMBL/GenBank/DDBJ databases">
        <title>Genome Sequence of Physisporinus lineatus.</title>
        <authorList>
            <person name="Buettner E."/>
        </authorList>
    </citation>
    <scope>NUCLEOTIDE SEQUENCE</scope>
    <source>
        <strain evidence="8">VT162</strain>
    </source>
</reference>
<dbReference type="EMBL" id="JANAWD010001447">
    <property type="protein sequence ID" value="KAJ3473324.1"/>
    <property type="molecule type" value="Genomic_DNA"/>
</dbReference>
<dbReference type="Proteomes" id="UP001212997">
    <property type="component" value="Unassembled WGS sequence"/>
</dbReference>
<protein>
    <recommendedName>
        <fullName evidence="2">protein-tyrosine-phosphatase</fullName>
        <ecNumber evidence="2">3.1.3.48</ecNumber>
    </recommendedName>
</protein>
<dbReference type="GO" id="GO:0004725">
    <property type="term" value="F:protein tyrosine phosphatase activity"/>
    <property type="evidence" value="ECO:0007669"/>
    <property type="project" value="UniProtKB-EC"/>
</dbReference>
<dbReference type="InterPro" id="IPR029021">
    <property type="entry name" value="Prot-tyrosine_phosphatase-like"/>
</dbReference>
<comment type="caution">
    <text evidence="8">The sequence shown here is derived from an EMBL/GenBank/DDBJ whole genome shotgun (WGS) entry which is preliminary data.</text>
</comment>
<dbReference type="InterPro" id="IPR036873">
    <property type="entry name" value="Rhodanese-like_dom_sf"/>
</dbReference>
<keyword evidence="3" id="KW-0378">Hydrolase</keyword>
<evidence type="ECO:0000313" key="9">
    <source>
        <dbReference type="Proteomes" id="UP001212997"/>
    </source>
</evidence>
<feature type="compositionally biased region" description="Low complexity" evidence="5">
    <location>
        <begin position="581"/>
        <end position="595"/>
    </location>
</feature>
<evidence type="ECO:0000256" key="4">
    <source>
        <dbReference type="ARBA" id="ARBA00022912"/>
    </source>
</evidence>
<dbReference type="PROSITE" id="PS50056">
    <property type="entry name" value="TYR_PHOSPHATASE_2"/>
    <property type="match status" value="1"/>
</dbReference>
<sequence length="889" mass="95819">MPAKKPRPPTLSLETSRKPVTATVIEFQTPIDLYPQDSQLDAHSSSPLSSPSSSGSPSPIGYPLNNDTDSDLYADNDELSRDLAVLEKLGRNVRKNLRLRPIRSAAPPSAARPQQHTKSSSSHSSDSPTTSTSDIPDHRSPSPDTSISSPISAYFTPLTEFRPTPISARYPDFAHQREKPSRDITPLSTSVLSLQHHNQHPPPLSASSRGISPALLLSRLSAPTRPLLVDTRPVGAFLTSRLQHSINIAIPSLILKRSKKQPHGAFQLDSLRQFVTTEQGKQAWDDLMLNQDWDGDVIVFDEYMNEKDRPFANSHPSSVSQQQQPHHHSAASSSSAAWNIMDLIGPLLRYGTVDYLEGGLAAARQHPYLSQLILSRSDSDDTYEYSPHNPDHLILSAPGTSSSAPPPKSSANPRSSTANSSTIPAAPKKPASGLPLKGLLQLDTLTAARSKTFPLIEQSPLDRQPMQVQSWNILEDYAPSPPPSSTVFSCRSQAIAPLRRPSIPALRKLDTTSAERLNGQALPKLQVRPPSKAQSLTLPKHGNSSQSSLRSRSKSPSHLNLVVSTHSSPPHSARLLSPRHNTNASDSSSSNTLLLQPPKSPSAPHTPLTPSTPLPPSPSTARPEPDSAAPPTTEEAFPTFTVSTILPNFLFLGPEPSTEEHVQELLDLGVKRILNLAIECDDTNGLGLREKFERYARIPMRDTVEEDNITRGVREACSILDDARLHSAPTYVHCKAGKSRSVTAVMAYLIHANHWTLSRAYAFVVGRRKGISPNIGFVSELMTFEETELGGKSVGVVKMPPPHSASSSGPTGGNPLLGGAGEGGEDGEGVGVGGVGAVGGGGGMAGGKGMYPSYQVALSSSRRGQHVQYGVWDRRWARWGRGRGDEYGD</sequence>
<dbReference type="PANTHER" id="PTHR10159:SF530">
    <property type="entry name" value="DUAL SPECIFICITY PROTEIN PHOSPHATASE DDB_G0271350-RELATED"/>
    <property type="match status" value="1"/>
</dbReference>
<dbReference type="InterPro" id="IPR000340">
    <property type="entry name" value="Dual-sp_phosphatase_cat-dom"/>
</dbReference>
<feature type="compositionally biased region" description="Low complexity" evidence="5">
    <location>
        <begin position="102"/>
        <end position="134"/>
    </location>
</feature>
<dbReference type="AlphaFoldDB" id="A0AAD5UNT2"/>
<feature type="region of interest" description="Disordered" evidence="5">
    <location>
        <begin position="98"/>
        <end position="150"/>
    </location>
</feature>
<dbReference type="Pfam" id="PF00782">
    <property type="entry name" value="DSPc"/>
    <property type="match status" value="1"/>
</dbReference>
<dbReference type="SMART" id="SM00195">
    <property type="entry name" value="DSPc"/>
    <property type="match status" value="1"/>
</dbReference>
<comment type="similarity">
    <text evidence="1">Belongs to the protein-tyrosine phosphatase family. Non-receptor class dual specificity subfamily.</text>
</comment>
<dbReference type="SUPFAM" id="SSF52799">
    <property type="entry name" value="(Phosphotyrosine protein) phosphatases II"/>
    <property type="match status" value="1"/>
</dbReference>
<evidence type="ECO:0000259" key="7">
    <source>
        <dbReference type="PROSITE" id="PS50056"/>
    </source>
</evidence>
<evidence type="ECO:0000256" key="3">
    <source>
        <dbReference type="ARBA" id="ARBA00022801"/>
    </source>
</evidence>
<feature type="domain" description="Tyrosine specific protein phosphatases" evidence="7">
    <location>
        <begin position="707"/>
        <end position="771"/>
    </location>
</feature>
<evidence type="ECO:0000256" key="5">
    <source>
        <dbReference type="SAM" id="MobiDB-lite"/>
    </source>
</evidence>
<dbReference type="PANTHER" id="PTHR10159">
    <property type="entry name" value="DUAL SPECIFICITY PROTEIN PHOSPHATASE"/>
    <property type="match status" value="1"/>
</dbReference>
<organism evidence="8 9">
    <name type="scientific">Meripilus lineatus</name>
    <dbReference type="NCBI Taxonomy" id="2056292"/>
    <lineage>
        <taxon>Eukaryota</taxon>
        <taxon>Fungi</taxon>
        <taxon>Dikarya</taxon>
        <taxon>Basidiomycota</taxon>
        <taxon>Agaricomycotina</taxon>
        <taxon>Agaricomycetes</taxon>
        <taxon>Polyporales</taxon>
        <taxon>Meripilaceae</taxon>
        <taxon>Meripilus</taxon>
    </lineage>
</organism>
<accession>A0AAD5UNT2</accession>
<keyword evidence="4" id="KW-0904">Protein phosphatase</keyword>
<feature type="region of interest" description="Disordered" evidence="5">
    <location>
        <begin position="514"/>
        <end position="634"/>
    </location>
</feature>
<dbReference type="Gene3D" id="3.40.250.10">
    <property type="entry name" value="Rhodanese-like domain"/>
    <property type="match status" value="1"/>
</dbReference>
<proteinExistence type="inferred from homology"/>